<dbReference type="PANTHER" id="PTHR43162">
    <property type="match status" value="1"/>
</dbReference>
<dbReference type="InterPro" id="IPR051604">
    <property type="entry name" value="Ergot_Alk_Oxidoreductase"/>
</dbReference>
<evidence type="ECO:0000313" key="2">
    <source>
        <dbReference type="EMBL" id="SFF60319.1"/>
    </source>
</evidence>
<dbReference type="Pfam" id="PF05368">
    <property type="entry name" value="NmrA"/>
    <property type="match status" value="1"/>
</dbReference>
<dbReference type="Proteomes" id="UP000199477">
    <property type="component" value="Unassembled WGS sequence"/>
</dbReference>
<dbReference type="Gene3D" id="3.90.25.10">
    <property type="entry name" value="UDP-galactose 4-epimerase, domain 1"/>
    <property type="match status" value="1"/>
</dbReference>
<organism evidence="2 3">
    <name type="scientific">Dyella marensis</name>
    <dbReference type="NCBI Taxonomy" id="500610"/>
    <lineage>
        <taxon>Bacteria</taxon>
        <taxon>Pseudomonadati</taxon>
        <taxon>Pseudomonadota</taxon>
        <taxon>Gammaproteobacteria</taxon>
        <taxon>Lysobacterales</taxon>
        <taxon>Rhodanobacteraceae</taxon>
        <taxon>Dyella</taxon>
    </lineage>
</organism>
<dbReference type="SUPFAM" id="SSF51735">
    <property type="entry name" value="NAD(P)-binding Rossmann-fold domains"/>
    <property type="match status" value="1"/>
</dbReference>
<proteinExistence type="predicted"/>
<keyword evidence="3" id="KW-1185">Reference proteome</keyword>
<evidence type="ECO:0000313" key="3">
    <source>
        <dbReference type="Proteomes" id="UP000199477"/>
    </source>
</evidence>
<dbReference type="Gene3D" id="3.40.50.720">
    <property type="entry name" value="NAD(P)-binding Rossmann-like Domain"/>
    <property type="match status" value="1"/>
</dbReference>
<dbReference type="PANTHER" id="PTHR43162:SF1">
    <property type="entry name" value="PRESTALK A DIFFERENTIATION PROTEIN A"/>
    <property type="match status" value="1"/>
</dbReference>
<evidence type="ECO:0000259" key="1">
    <source>
        <dbReference type="Pfam" id="PF05368"/>
    </source>
</evidence>
<dbReference type="InterPro" id="IPR036291">
    <property type="entry name" value="NAD(P)-bd_dom_sf"/>
</dbReference>
<dbReference type="STRING" id="500610.SAMN02799615_04349"/>
<feature type="domain" description="NmrA-like" evidence="1">
    <location>
        <begin position="3"/>
        <end position="232"/>
    </location>
</feature>
<accession>A0A1I2K1S0</accession>
<protein>
    <submittedName>
        <fullName evidence="2">Uncharacterized conserved protein YbjT, contains NAD(P)-binding and DUF2867 domains</fullName>
    </submittedName>
</protein>
<dbReference type="EMBL" id="FONH01000037">
    <property type="protein sequence ID" value="SFF60319.1"/>
    <property type="molecule type" value="Genomic_DNA"/>
</dbReference>
<reference evidence="3" key="1">
    <citation type="submission" date="2016-10" db="EMBL/GenBank/DDBJ databases">
        <authorList>
            <person name="Varghese N."/>
            <person name="Submissions S."/>
        </authorList>
    </citation>
    <scope>NUCLEOTIDE SEQUENCE [LARGE SCALE GENOMIC DNA]</scope>
    <source>
        <strain evidence="3">UNC178MFTsu3.1</strain>
    </source>
</reference>
<dbReference type="RefSeq" id="WP_026633426.1">
    <property type="nucleotide sequence ID" value="NZ_FONH01000037.1"/>
</dbReference>
<dbReference type="AlphaFoldDB" id="A0A1I2K1S0"/>
<gene>
    <name evidence="2" type="ORF">SAMN02799615_04349</name>
</gene>
<name>A0A1I2K1S0_9GAMM</name>
<dbReference type="InterPro" id="IPR008030">
    <property type="entry name" value="NmrA-like"/>
</dbReference>
<sequence>MHIVLGGTGHVGSAAARRLIEMGEPVTVVSRDDSQRHHWEQRGAKLAVADVFDPAALRDVFRKGKRAFLLNPPADTSTDTDAQEKRSVAAILEALDGSGLEQVVAESTMGAQPGERIGDLSVLYGFEQGLRSQPIPANVIRAAYYMSNWDASLPMVIKEGRLESMLPADLAIPMVAPEDLGRAAAWLLTGQRGESGIHYVEGPERYSTNDVAAAFSAAIGKPVAVEVIPRDHWEAKYRELGFSEAAAASYARMTAVSVDGGFERPTASERGTITLQDYIDGLVRRAS</sequence>